<accession>A0AAW6TWA7</accession>
<organism evidence="1 2">
    <name type="scientific">Anaerobaca lacustris</name>
    <dbReference type="NCBI Taxonomy" id="3044600"/>
    <lineage>
        <taxon>Bacteria</taxon>
        <taxon>Pseudomonadati</taxon>
        <taxon>Planctomycetota</taxon>
        <taxon>Phycisphaerae</taxon>
        <taxon>Sedimentisphaerales</taxon>
        <taxon>Anaerobacaceae</taxon>
        <taxon>Anaerobaca</taxon>
    </lineage>
</organism>
<evidence type="ECO:0000313" key="2">
    <source>
        <dbReference type="Proteomes" id="UP001431776"/>
    </source>
</evidence>
<protein>
    <submittedName>
        <fullName evidence="1">Uncharacterized protein</fullName>
    </submittedName>
</protein>
<keyword evidence="2" id="KW-1185">Reference proteome</keyword>
<name>A0AAW6TWA7_9BACT</name>
<proteinExistence type="predicted"/>
<dbReference type="EMBL" id="JASCXX010000014">
    <property type="protein sequence ID" value="MDI6449932.1"/>
    <property type="molecule type" value="Genomic_DNA"/>
</dbReference>
<dbReference type="InterPro" id="IPR026406">
    <property type="entry name" value="Ver/Plancto_CHP"/>
</dbReference>
<dbReference type="AlphaFoldDB" id="A0AAW6TWA7"/>
<dbReference type="RefSeq" id="WP_349245342.1">
    <property type="nucleotide sequence ID" value="NZ_JASCXX010000014.1"/>
</dbReference>
<sequence>MKKGLDEIAIMDGRFSVAAFKFVYEGLAYTIKNIVGEQQHISGQTLCEGLRRMAAEKYGRLAPLVLRSWGLKTTRHFGEIVYTLIDYEWMSAQPTDTIDDFNDVYDLQTAFDDLVAF</sequence>
<reference evidence="1" key="1">
    <citation type="submission" date="2023-05" db="EMBL/GenBank/DDBJ databases">
        <title>Anaerotaeda fermentans gen. nov., sp. nov., a novel anaerobic planctomycete of the new family within the order Sedimentisphaerales isolated from Taman Peninsula, Russia.</title>
        <authorList>
            <person name="Khomyakova M.A."/>
            <person name="Merkel A.Y."/>
            <person name="Slobodkin A.I."/>
        </authorList>
    </citation>
    <scope>NUCLEOTIDE SEQUENCE</scope>
    <source>
        <strain evidence="1">M17dextr</strain>
    </source>
</reference>
<evidence type="ECO:0000313" key="1">
    <source>
        <dbReference type="EMBL" id="MDI6449932.1"/>
    </source>
</evidence>
<dbReference type="NCBIfam" id="TIGR04138">
    <property type="entry name" value="Plancto_Ver_chp"/>
    <property type="match status" value="1"/>
</dbReference>
<gene>
    <name evidence="1" type="ORF">QJ522_12810</name>
</gene>
<dbReference type="Proteomes" id="UP001431776">
    <property type="component" value="Unassembled WGS sequence"/>
</dbReference>
<comment type="caution">
    <text evidence="1">The sequence shown here is derived from an EMBL/GenBank/DDBJ whole genome shotgun (WGS) entry which is preliminary data.</text>
</comment>